<protein>
    <recommendedName>
        <fullName evidence="1">GTP pyrophosphokinase</fullName>
    </recommendedName>
    <alternativeName>
        <fullName evidence="4">(p)ppGpp synthase</fullName>
    </alternativeName>
    <alternativeName>
        <fullName evidence="3">ATP:GTP 3'-pyrophosphotransferase</fullName>
    </alternativeName>
    <alternativeName>
        <fullName evidence="5">ppGpp synthase I</fullName>
    </alternativeName>
</protein>
<dbReference type="CDD" id="cd01668">
    <property type="entry name" value="TGS_RSH"/>
    <property type="match status" value="1"/>
</dbReference>
<dbReference type="InterPro" id="IPR045865">
    <property type="entry name" value="ACT-like_dom_sf"/>
</dbReference>
<dbReference type="GO" id="GO:0005886">
    <property type="term" value="C:plasma membrane"/>
    <property type="evidence" value="ECO:0007669"/>
    <property type="project" value="TreeGrafter"/>
</dbReference>
<dbReference type="InterPro" id="IPR004095">
    <property type="entry name" value="TGS"/>
</dbReference>
<dbReference type="Gene3D" id="3.30.460.10">
    <property type="entry name" value="Beta Polymerase, domain 2"/>
    <property type="match status" value="1"/>
</dbReference>
<dbReference type="InterPro" id="IPR045600">
    <property type="entry name" value="RelA/SpoT_AH_RIS"/>
</dbReference>
<dbReference type="CDD" id="cd04876">
    <property type="entry name" value="ACT_RelA-SpoT"/>
    <property type="match status" value="1"/>
</dbReference>
<comment type="caution">
    <text evidence="10">The sequence shown here is derived from an EMBL/GenBank/DDBJ whole genome shotgun (WGS) entry which is preliminary data.</text>
</comment>
<dbReference type="AlphaFoldDB" id="A0A2K1PXG2"/>
<dbReference type="CDD" id="cd05399">
    <property type="entry name" value="NT_Rel-Spo_like"/>
    <property type="match status" value="1"/>
</dbReference>
<organism evidence="10 11">
    <name type="scientific">Solilutibacter silvestris</name>
    <dbReference type="NCBI Taxonomy" id="1645665"/>
    <lineage>
        <taxon>Bacteria</taxon>
        <taxon>Pseudomonadati</taxon>
        <taxon>Pseudomonadota</taxon>
        <taxon>Gammaproteobacteria</taxon>
        <taxon>Lysobacterales</taxon>
        <taxon>Lysobacteraceae</taxon>
        <taxon>Solilutibacter</taxon>
    </lineage>
</organism>
<dbReference type="InterPro" id="IPR043519">
    <property type="entry name" value="NT_sf"/>
</dbReference>
<dbReference type="PANTHER" id="PTHR21262:SF31">
    <property type="entry name" value="GTP PYROPHOSPHOKINASE"/>
    <property type="match status" value="1"/>
</dbReference>
<dbReference type="Pfam" id="PF04607">
    <property type="entry name" value="RelA_SpoT"/>
    <property type="match status" value="1"/>
</dbReference>
<dbReference type="PANTHER" id="PTHR21262">
    <property type="entry name" value="GUANOSINE-3',5'-BIS DIPHOSPHATE 3'-PYROPHOSPHOHYDROLASE"/>
    <property type="match status" value="1"/>
</dbReference>
<evidence type="ECO:0000256" key="5">
    <source>
        <dbReference type="ARBA" id="ARBA00033308"/>
    </source>
</evidence>
<dbReference type="RefSeq" id="WP_103075179.1">
    <property type="nucleotide sequence ID" value="NZ_NPZB01000002.1"/>
</dbReference>
<dbReference type="NCBIfam" id="TIGR00691">
    <property type="entry name" value="spoT_relA"/>
    <property type="match status" value="1"/>
</dbReference>
<evidence type="ECO:0000256" key="4">
    <source>
        <dbReference type="ARBA" id="ARBA00032407"/>
    </source>
</evidence>
<dbReference type="SMART" id="SM00954">
    <property type="entry name" value="RelA_SpoT"/>
    <property type="match status" value="1"/>
</dbReference>
<dbReference type="Gene3D" id="1.10.3210.10">
    <property type="entry name" value="Hypothetical protein af1432"/>
    <property type="match status" value="1"/>
</dbReference>
<dbReference type="Proteomes" id="UP000236220">
    <property type="component" value="Unassembled WGS sequence"/>
</dbReference>
<evidence type="ECO:0000313" key="10">
    <source>
        <dbReference type="EMBL" id="PNS07469.1"/>
    </source>
</evidence>
<dbReference type="PROSITE" id="PS51671">
    <property type="entry name" value="ACT"/>
    <property type="match status" value="1"/>
</dbReference>
<dbReference type="SUPFAM" id="SSF81271">
    <property type="entry name" value="TGS-like"/>
    <property type="match status" value="1"/>
</dbReference>
<dbReference type="FunFam" id="3.30.460.10:FF:000001">
    <property type="entry name" value="GTP pyrophosphokinase RelA"/>
    <property type="match status" value="1"/>
</dbReference>
<feature type="domain" description="TGS" evidence="9">
    <location>
        <begin position="372"/>
        <end position="433"/>
    </location>
</feature>
<dbReference type="InterPro" id="IPR007685">
    <property type="entry name" value="RelA_SpoT"/>
</dbReference>
<comment type="function">
    <text evidence="6">In eubacteria ppGpp (guanosine 3'-diphosphate 5'-diphosphate) is a mediator of the stringent response that coordinates a variety of cellular activities in response to changes in nutritional abundance.</text>
</comment>
<dbReference type="Pfam" id="PF13291">
    <property type="entry name" value="ACT_4"/>
    <property type="match status" value="1"/>
</dbReference>
<dbReference type="EMBL" id="NPZB01000002">
    <property type="protein sequence ID" value="PNS07469.1"/>
    <property type="molecule type" value="Genomic_DNA"/>
</dbReference>
<evidence type="ECO:0000313" key="11">
    <source>
        <dbReference type="Proteomes" id="UP000236220"/>
    </source>
</evidence>
<evidence type="ECO:0000259" key="8">
    <source>
        <dbReference type="PROSITE" id="PS51671"/>
    </source>
</evidence>
<dbReference type="SUPFAM" id="SSF109604">
    <property type="entry name" value="HD-domain/PDEase-like"/>
    <property type="match status" value="1"/>
</dbReference>
<comment type="similarity">
    <text evidence="6">Belongs to the relA/spoT family.</text>
</comment>
<dbReference type="InterPro" id="IPR012676">
    <property type="entry name" value="TGS-like"/>
</dbReference>
<evidence type="ECO:0000259" key="9">
    <source>
        <dbReference type="PROSITE" id="PS51880"/>
    </source>
</evidence>
<dbReference type="GO" id="GO:0015969">
    <property type="term" value="P:guanosine tetraphosphate metabolic process"/>
    <property type="evidence" value="ECO:0007669"/>
    <property type="project" value="InterPro"/>
</dbReference>
<reference evidence="10 11" key="1">
    <citation type="submission" date="2017-08" db="EMBL/GenBank/DDBJ databases">
        <title>Lysobacter sylvestris genome.</title>
        <authorList>
            <person name="Zhang D.-C."/>
            <person name="Albuquerque L."/>
            <person name="Franca L."/>
            <person name="Froufe H.J.C."/>
            <person name="Barroso C."/>
            <person name="Egas C."/>
            <person name="Da Costa M."/>
            <person name="Margesin R."/>
        </authorList>
    </citation>
    <scope>NUCLEOTIDE SEQUENCE [LARGE SCALE GENOMIC DNA]</scope>
    <source>
        <strain evidence="10 11">AM20-91</strain>
    </source>
</reference>
<dbReference type="GO" id="GO:0042594">
    <property type="term" value="P:response to starvation"/>
    <property type="evidence" value="ECO:0007669"/>
    <property type="project" value="TreeGrafter"/>
</dbReference>
<dbReference type="GO" id="GO:0008893">
    <property type="term" value="F:guanosine-3',5'-bis(diphosphate) 3'-diphosphatase activity"/>
    <property type="evidence" value="ECO:0007669"/>
    <property type="project" value="TreeGrafter"/>
</dbReference>
<dbReference type="SUPFAM" id="SSF81301">
    <property type="entry name" value="Nucleotidyltransferase"/>
    <property type="match status" value="1"/>
</dbReference>
<dbReference type="Pfam" id="PF19296">
    <property type="entry name" value="RelA_AH_RIS"/>
    <property type="match status" value="1"/>
</dbReference>
<sequence length="697" mass="76925">MTASSAIDAVLNHALLAALPPARADALRAALATAPAIPSWLPQALDALSALGADGDAAVAAVIAASGATLPESERAALAELIEGQVAERQVLALHGQSAGGSNPEGLRRLLLAMTRDLRVVPILLATRLAELRSLADRRDDATSALARAVRDIHAPLANRLGVWQLKWELEDLAFRVLSPDDYRRVAGLVDERRREREHDINTAKKALEIALQAHGLKATVSGRPKHIYSIWRKMERKSLPFEGLNDLRALRVMVETVADCYTALGVAHALWPPVPGEFDDYIARPKNNDYRSLHTAVVGPAGKVFEIQFRTHEMHRGAELGVAAHWRYKEGGPSDSALERRVVWMRQLLDVQAQGGDVALAEEFDSELVEDRIYALTPRGEVVDLPTGSTPLDFAYRLHTELGHRCRGARVDGRIVPLDTPLATGQRVEIIAGKEATPRRDWLLPGNRYLVNARSRDKVRAWFRKLDRARNIQVGRELLERELKRYGRARSPLEPLLARFQQASVDELYMRVALGEIGPTQVLRAITDSERVEPEPEPTTIRSGRESPPAPSNRLRIGGLENLVSQIARCCQPVPGEPAIGYLTRGHQVSVHRADCPTLLRMAERAPDRVVDVEWGRPETQRVALVVEGEDRPLLARDIVNVVAQAGCAMDALEMRTSKQGVQARLEVRVRDVDQLAQLGDALLALRGVRSARRPR</sequence>
<evidence type="ECO:0000256" key="2">
    <source>
        <dbReference type="ARBA" id="ARBA00025704"/>
    </source>
</evidence>
<keyword evidence="11" id="KW-1185">Reference proteome</keyword>
<gene>
    <name evidence="10" type="ORF">Lysil_1645</name>
</gene>
<dbReference type="OrthoDB" id="9805041at2"/>
<dbReference type="Pfam" id="PF13328">
    <property type="entry name" value="HD_4"/>
    <property type="match status" value="1"/>
</dbReference>
<evidence type="ECO:0000256" key="6">
    <source>
        <dbReference type="RuleBase" id="RU003847"/>
    </source>
</evidence>
<dbReference type="InterPro" id="IPR002912">
    <property type="entry name" value="ACT_dom"/>
</dbReference>
<accession>A0A2K1PXG2</accession>
<dbReference type="InterPro" id="IPR012675">
    <property type="entry name" value="Beta-grasp_dom_sf"/>
</dbReference>
<name>A0A2K1PXG2_9GAMM</name>
<dbReference type="PROSITE" id="PS51880">
    <property type="entry name" value="TGS"/>
    <property type="match status" value="1"/>
</dbReference>
<evidence type="ECO:0000256" key="7">
    <source>
        <dbReference type="SAM" id="MobiDB-lite"/>
    </source>
</evidence>
<dbReference type="FunFam" id="3.10.20.30:FF:000002">
    <property type="entry name" value="GTP pyrophosphokinase (RelA/SpoT)"/>
    <property type="match status" value="1"/>
</dbReference>
<comment type="pathway">
    <text evidence="2">Purine metabolism.</text>
</comment>
<evidence type="ECO:0000256" key="3">
    <source>
        <dbReference type="ARBA" id="ARBA00029754"/>
    </source>
</evidence>
<dbReference type="InterPro" id="IPR033655">
    <property type="entry name" value="TGS_RelA/SpoT"/>
</dbReference>
<dbReference type="GO" id="GO:0015949">
    <property type="term" value="P:nucleobase-containing small molecule interconversion"/>
    <property type="evidence" value="ECO:0007669"/>
    <property type="project" value="UniProtKB-ARBA"/>
</dbReference>
<dbReference type="Gene3D" id="3.10.20.30">
    <property type="match status" value="1"/>
</dbReference>
<proteinExistence type="inferred from homology"/>
<dbReference type="InterPro" id="IPR004811">
    <property type="entry name" value="RelA/Spo_fam"/>
</dbReference>
<dbReference type="Gene3D" id="3.30.70.260">
    <property type="match status" value="1"/>
</dbReference>
<dbReference type="GO" id="GO:0008728">
    <property type="term" value="F:GTP diphosphokinase activity"/>
    <property type="evidence" value="ECO:0007669"/>
    <property type="project" value="TreeGrafter"/>
</dbReference>
<evidence type="ECO:0000256" key="1">
    <source>
        <dbReference type="ARBA" id="ARBA00019852"/>
    </source>
</evidence>
<feature type="domain" description="ACT" evidence="8">
    <location>
        <begin position="625"/>
        <end position="697"/>
    </location>
</feature>
<feature type="region of interest" description="Disordered" evidence="7">
    <location>
        <begin position="531"/>
        <end position="554"/>
    </location>
</feature>
<dbReference type="SUPFAM" id="SSF55021">
    <property type="entry name" value="ACT-like"/>
    <property type="match status" value="1"/>
</dbReference>
<dbReference type="Pfam" id="PF02824">
    <property type="entry name" value="TGS"/>
    <property type="match status" value="1"/>
</dbReference>